<keyword evidence="6" id="KW-1185">Reference proteome</keyword>
<feature type="signal peptide" evidence="4">
    <location>
        <begin position="1"/>
        <end position="24"/>
    </location>
</feature>
<dbReference type="PRINTS" id="PR00507">
    <property type="entry name" value="N12N6MTFRASE"/>
</dbReference>
<evidence type="ECO:0000256" key="2">
    <source>
        <dbReference type="ARBA" id="ARBA00022679"/>
    </source>
</evidence>
<evidence type="ECO:0000313" key="5">
    <source>
        <dbReference type="EMBL" id="KAL3827453.1"/>
    </source>
</evidence>
<dbReference type="AlphaFoldDB" id="A0ABD3SSL9"/>
<keyword evidence="1" id="KW-0489">Methyltransferase</keyword>
<dbReference type="GO" id="GO:0032259">
    <property type="term" value="P:methylation"/>
    <property type="evidence" value="ECO:0007669"/>
    <property type="project" value="UniProtKB-KW"/>
</dbReference>
<evidence type="ECO:0000313" key="6">
    <source>
        <dbReference type="Proteomes" id="UP001530377"/>
    </source>
</evidence>
<dbReference type="GO" id="GO:0008168">
    <property type="term" value="F:methyltransferase activity"/>
    <property type="evidence" value="ECO:0007669"/>
    <property type="project" value="UniProtKB-KW"/>
</dbReference>
<dbReference type="CDD" id="cd02440">
    <property type="entry name" value="AdoMet_MTases"/>
    <property type="match status" value="1"/>
</dbReference>
<dbReference type="Proteomes" id="UP001530377">
    <property type="component" value="Unassembled WGS sequence"/>
</dbReference>
<feature type="chain" id="PRO_5044869975" evidence="4">
    <location>
        <begin position="25"/>
        <end position="558"/>
    </location>
</feature>
<protein>
    <submittedName>
        <fullName evidence="5">Uncharacterized protein</fullName>
    </submittedName>
</protein>
<keyword evidence="4" id="KW-0732">Signal</keyword>
<reference evidence="5 6" key="1">
    <citation type="submission" date="2024-10" db="EMBL/GenBank/DDBJ databases">
        <title>Updated reference genomes for cyclostephanoid diatoms.</title>
        <authorList>
            <person name="Roberts W.R."/>
            <person name="Alverson A.J."/>
        </authorList>
    </citation>
    <scope>NUCLEOTIDE SEQUENCE [LARGE SCALE GENOMIC DNA]</scope>
    <source>
        <strain evidence="5 6">AJA228-03</strain>
    </source>
</reference>
<comment type="caution">
    <text evidence="5">The sequence shown here is derived from an EMBL/GenBank/DDBJ whole genome shotgun (WGS) entry which is preliminary data.</text>
</comment>
<evidence type="ECO:0000256" key="3">
    <source>
        <dbReference type="SAM" id="MobiDB-lite"/>
    </source>
</evidence>
<evidence type="ECO:0000256" key="4">
    <source>
        <dbReference type="SAM" id="SignalP"/>
    </source>
</evidence>
<dbReference type="InterPro" id="IPR029063">
    <property type="entry name" value="SAM-dependent_MTases_sf"/>
</dbReference>
<gene>
    <name evidence="5" type="ORF">ACHAXA_003187</name>
</gene>
<dbReference type="PROSITE" id="PS00092">
    <property type="entry name" value="N6_MTASE"/>
    <property type="match status" value="1"/>
</dbReference>
<dbReference type="Gene3D" id="3.40.50.150">
    <property type="entry name" value="Vaccinia Virus protein VP39"/>
    <property type="match status" value="1"/>
</dbReference>
<sequence length="558" mass="61246">MSSTSTTDIARRALLLLFIVLLDATRDDSPTSSDAIILFASYDDVERRRASRGGGRGNRRGLASNLSLAFGDDPSPRDASDGTTVTTRQRRDMVVFRSPSRHTYGFAGGGDHGGDDDDERRVCSRYCYDLPAIELRNLLCSIAPIEDDDVRFVPVDDNAVCDRSPRWIESARSGMTLCAVDYISMAASRAVLTHATFSIDECLVVTDEDWRDSSSFASENISSLIGGENHRSSIDVLGHTDAIDMSDPNMSRDSRTTLINMILCLIDRQEHDVIKSAFGMNIIARTIIGFSSGIEPRSVQLAHEELPVRHYEGPIERRIENFDAARVTSTAMEPEIGFLMANLALAGMLGRRSSRVLDPCCGSGRLLLYAASLGATEVVGVDSDPNVWDAAEWVQRDAVGGESRRAVPTFFVGDVRYPSSTDVLCSPNSVDAIVCDPPYNIGAPILVDGRDMRPRSYHDKGESRLNNTGGSMHSSHDIVPSILSIAANVLVRGGRIVFLLPVRGADMTKSLEELLSMRGFSQEGDGAESCHLRLMKNSSRRQMFSPTFSRWLVCMEKW</sequence>
<dbReference type="PANTHER" id="PTHR13370:SF3">
    <property type="entry name" value="TRNA (GUANINE(10)-N2)-METHYLTRANSFERASE HOMOLOG"/>
    <property type="match status" value="1"/>
</dbReference>
<dbReference type="InterPro" id="IPR002052">
    <property type="entry name" value="DNA_methylase_N6_adenine_CS"/>
</dbReference>
<evidence type="ECO:0000256" key="1">
    <source>
        <dbReference type="ARBA" id="ARBA00022603"/>
    </source>
</evidence>
<accession>A0ABD3SSL9</accession>
<organism evidence="5 6">
    <name type="scientific">Cyclostephanos tholiformis</name>
    <dbReference type="NCBI Taxonomy" id="382380"/>
    <lineage>
        <taxon>Eukaryota</taxon>
        <taxon>Sar</taxon>
        <taxon>Stramenopiles</taxon>
        <taxon>Ochrophyta</taxon>
        <taxon>Bacillariophyta</taxon>
        <taxon>Coscinodiscophyceae</taxon>
        <taxon>Thalassiosirophycidae</taxon>
        <taxon>Stephanodiscales</taxon>
        <taxon>Stephanodiscaceae</taxon>
        <taxon>Cyclostephanos</taxon>
    </lineage>
</organism>
<dbReference type="PANTHER" id="PTHR13370">
    <property type="entry name" value="RNA METHYLASE-RELATED"/>
    <property type="match status" value="1"/>
</dbReference>
<name>A0ABD3SSL9_9STRA</name>
<proteinExistence type="predicted"/>
<dbReference type="SUPFAM" id="SSF53335">
    <property type="entry name" value="S-adenosyl-L-methionine-dependent methyltransferases"/>
    <property type="match status" value="1"/>
</dbReference>
<feature type="region of interest" description="Disordered" evidence="3">
    <location>
        <begin position="49"/>
        <end position="92"/>
    </location>
</feature>
<dbReference type="EMBL" id="JALLPB020000004">
    <property type="protein sequence ID" value="KAL3827453.1"/>
    <property type="molecule type" value="Genomic_DNA"/>
</dbReference>
<keyword evidence="2" id="KW-0808">Transferase</keyword>